<feature type="signal peptide" evidence="1">
    <location>
        <begin position="1"/>
        <end position="24"/>
    </location>
</feature>
<keyword evidence="1" id="KW-0732">Signal</keyword>
<name>A0ABT1W389_9PROT</name>
<sequence>MRLHRSALLGATVLAGFAAAGALACGPFFPWQLLNDRVATLHDLPVDSFFFQASHLLPPPDPALEKEQAAAPDGAVCSTYRESDDSGGEPSAAAELYATGARAFDGGDGAGATQAFRAVLQGGGRGVHAVCAAFMLGRALDRSGDTAGAEKAFLRTRDLVSHGAPDPFGLAVASFGEQARLFLRQSGLVAGPAAAPQPAPPTPEALAALHKAVTLYSQQAAYRDENGVDSLQEVAEAMLSEQPGAQIWFDAAAKDPRIRQLLLAYAVADTPLLEGIDEDAAHSLLGSLDSKPVSTRVLDQLAPVFDPAEDSRDAGRLAAVAYLAGRYDLAAQFATAPADPLSAWIRAKLSLQHDDLAESARRFAEAVQVLAAHPDALGETGTRLRAETGVMDLARGDFVPALTVLFGFGDTYWGDTAYVAERLVTTDQLRSFVKTLPPLPPKPAVGDRGASIRNLLARRLMREGAYAEAAGWFTDPALAADSRRFASLDARSRDAFWRTDRAEASWKAAVLERQKGMELFGTEVLPDQAVTEGDYPDGYGPSKPPSGPLVTPLEKRRFAANAPDPDRRFHYRFDAAREAERSAGMLPPRSQAFYAVLCGGASWLLETDDQQGASQLYKAYVAKGALQPKGAVFGETCPAPDFAAAAHQRWWQPLDAIERGAARHWRGLRRRLGV</sequence>
<reference evidence="2 3" key="1">
    <citation type="submission" date="2022-06" db="EMBL/GenBank/DDBJ databases">
        <title>Endosaccharibacter gen. nov., sp. nov., endophytic bacteria isolated from sugarcane.</title>
        <authorList>
            <person name="Pitiwittayakul N."/>
            <person name="Yukphan P."/>
            <person name="Charoenyingcharoen P."/>
            <person name="Tanasupawat S."/>
        </authorList>
    </citation>
    <scope>NUCLEOTIDE SEQUENCE [LARGE SCALE GENOMIC DNA]</scope>
    <source>
        <strain evidence="2 3">KSS8</strain>
    </source>
</reference>
<evidence type="ECO:0008006" key="4">
    <source>
        <dbReference type="Google" id="ProtNLM"/>
    </source>
</evidence>
<evidence type="ECO:0000313" key="3">
    <source>
        <dbReference type="Proteomes" id="UP001524587"/>
    </source>
</evidence>
<dbReference type="EMBL" id="JAMSKV010000001">
    <property type="protein sequence ID" value="MCQ8277327.1"/>
    <property type="molecule type" value="Genomic_DNA"/>
</dbReference>
<dbReference type="RefSeq" id="WP_422862757.1">
    <property type="nucleotide sequence ID" value="NZ_JAMSKV010000001.1"/>
</dbReference>
<proteinExistence type="predicted"/>
<organism evidence="2 3">
    <name type="scientific">Endosaccharibacter trunci</name>
    <dbReference type="NCBI Taxonomy" id="2812733"/>
    <lineage>
        <taxon>Bacteria</taxon>
        <taxon>Pseudomonadati</taxon>
        <taxon>Pseudomonadota</taxon>
        <taxon>Alphaproteobacteria</taxon>
        <taxon>Acetobacterales</taxon>
        <taxon>Acetobacteraceae</taxon>
        <taxon>Endosaccharibacter</taxon>
    </lineage>
</organism>
<protein>
    <recommendedName>
        <fullName evidence="4">Tetratricopeptide repeat protein</fullName>
    </recommendedName>
</protein>
<evidence type="ECO:0000256" key="1">
    <source>
        <dbReference type="SAM" id="SignalP"/>
    </source>
</evidence>
<accession>A0ABT1W389</accession>
<comment type="caution">
    <text evidence="2">The sequence shown here is derived from an EMBL/GenBank/DDBJ whole genome shotgun (WGS) entry which is preliminary data.</text>
</comment>
<gene>
    <name evidence="2" type="ORF">NFI95_02535</name>
</gene>
<keyword evidence="3" id="KW-1185">Reference proteome</keyword>
<dbReference type="Proteomes" id="UP001524587">
    <property type="component" value="Unassembled WGS sequence"/>
</dbReference>
<dbReference type="PROSITE" id="PS51257">
    <property type="entry name" value="PROKAR_LIPOPROTEIN"/>
    <property type="match status" value="1"/>
</dbReference>
<feature type="chain" id="PRO_5046349532" description="Tetratricopeptide repeat protein" evidence="1">
    <location>
        <begin position="25"/>
        <end position="674"/>
    </location>
</feature>
<evidence type="ECO:0000313" key="2">
    <source>
        <dbReference type="EMBL" id="MCQ8277327.1"/>
    </source>
</evidence>